<keyword evidence="1" id="KW-0472">Membrane</keyword>
<sequence>MRVVVCLGVLSLVALFVGLGRLDWTDAREARDAWIAHDLILHRELLTPSIGGVPRFEKPLFAYALEVAGGALTPGSPAGPRALKSALAVLLVLLTTAIGMRGLGARAGAIAGAVLATSLALPIAARSDGTQLLATTLGWSAWAGLAPIALGRRSRARLLAYLALAVTFMVGGPFPTAWPLLAVLLHARGNRSAGRPRFGPVAGLLIVLGLGLPWYGAMLERHGLPFALAMPAFPYGGEPGAPWLTAPARMVG</sequence>
<evidence type="ECO:0000313" key="3">
    <source>
        <dbReference type="Proteomes" id="UP000319836"/>
    </source>
</evidence>
<feature type="transmembrane region" description="Helical" evidence="1">
    <location>
        <begin position="131"/>
        <end position="151"/>
    </location>
</feature>
<feature type="non-terminal residue" evidence="2">
    <location>
        <position position="252"/>
    </location>
</feature>
<name>A0A538TXR2_UNCEI</name>
<evidence type="ECO:0000256" key="1">
    <source>
        <dbReference type="SAM" id="Phobius"/>
    </source>
</evidence>
<evidence type="ECO:0008006" key="4">
    <source>
        <dbReference type="Google" id="ProtNLM"/>
    </source>
</evidence>
<accession>A0A538TXR2</accession>
<organism evidence="2 3">
    <name type="scientific">Eiseniibacteriota bacterium</name>
    <dbReference type="NCBI Taxonomy" id="2212470"/>
    <lineage>
        <taxon>Bacteria</taxon>
        <taxon>Candidatus Eiseniibacteriota</taxon>
    </lineage>
</organism>
<reference evidence="2 3" key="1">
    <citation type="journal article" date="2019" name="Nat. Microbiol.">
        <title>Mediterranean grassland soil C-N compound turnover is dependent on rainfall and depth, and is mediated by genomically divergent microorganisms.</title>
        <authorList>
            <person name="Diamond S."/>
            <person name="Andeer P.F."/>
            <person name="Li Z."/>
            <person name="Crits-Christoph A."/>
            <person name="Burstein D."/>
            <person name="Anantharaman K."/>
            <person name="Lane K.R."/>
            <person name="Thomas B.C."/>
            <person name="Pan C."/>
            <person name="Northen T.R."/>
            <person name="Banfield J.F."/>
        </authorList>
    </citation>
    <scope>NUCLEOTIDE SEQUENCE [LARGE SCALE GENOMIC DNA]</scope>
    <source>
        <strain evidence="2">WS_10</strain>
    </source>
</reference>
<keyword evidence="1" id="KW-0812">Transmembrane</keyword>
<comment type="caution">
    <text evidence="2">The sequence shown here is derived from an EMBL/GenBank/DDBJ whole genome shotgun (WGS) entry which is preliminary data.</text>
</comment>
<feature type="transmembrane region" description="Helical" evidence="1">
    <location>
        <begin position="107"/>
        <end position="125"/>
    </location>
</feature>
<protein>
    <recommendedName>
        <fullName evidence="4">Glycosyltransferase RgtA/B/C/D-like domain-containing protein</fullName>
    </recommendedName>
</protein>
<dbReference type="Proteomes" id="UP000319836">
    <property type="component" value="Unassembled WGS sequence"/>
</dbReference>
<evidence type="ECO:0000313" key="2">
    <source>
        <dbReference type="EMBL" id="TMQ68437.1"/>
    </source>
</evidence>
<feature type="transmembrane region" description="Helical" evidence="1">
    <location>
        <begin position="158"/>
        <end position="178"/>
    </location>
</feature>
<feature type="transmembrane region" description="Helical" evidence="1">
    <location>
        <begin position="198"/>
        <end position="217"/>
    </location>
</feature>
<dbReference type="EMBL" id="VBPA01000402">
    <property type="protein sequence ID" value="TMQ68437.1"/>
    <property type="molecule type" value="Genomic_DNA"/>
</dbReference>
<gene>
    <name evidence="2" type="ORF">E6K80_14230</name>
</gene>
<keyword evidence="1" id="KW-1133">Transmembrane helix</keyword>
<proteinExistence type="predicted"/>
<dbReference type="AlphaFoldDB" id="A0A538TXR2"/>